<keyword evidence="4 8" id="KW-0732">Signal</keyword>
<organism evidence="9 10">
    <name type="scientific">Lachnellula suecica</name>
    <dbReference type="NCBI Taxonomy" id="602035"/>
    <lineage>
        <taxon>Eukaryota</taxon>
        <taxon>Fungi</taxon>
        <taxon>Dikarya</taxon>
        <taxon>Ascomycota</taxon>
        <taxon>Pezizomycotina</taxon>
        <taxon>Leotiomycetes</taxon>
        <taxon>Helotiales</taxon>
        <taxon>Lachnaceae</taxon>
        <taxon>Lachnellula</taxon>
    </lineage>
</organism>
<accession>A0A8T9CG96</accession>
<evidence type="ECO:0000313" key="10">
    <source>
        <dbReference type="Proteomes" id="UP000469558"/>
    </source>
</evidence>
<evidence type="ECO:0000256" key="5">
    <source>
        <dbReference type="ARBA" id="ARBA00022801"/>
    </source>
</evidence>
<protein>
    <recommendedName>
        <fullName evidence="8">Carboxylic ester hydrolase</fullName>
        <ecNumber evidence="8">3.1.1.-</ecNumber>
    </recommendedName>
</protein>
<feature type="signal peptide" evidence="8">
    <location>
        <begin position="1"/>
        <end position="23"/>
    </location>
</feature>
<dbReference type="InterPro" id="IPR029058">
    <property type="entry name" value="AB_hydrolase_fold"/>
</dbReference>
<keyword evidence="2" id="KW-0719">Serine esterase</keyword>
<dbReference type="OrthoDB" id="3639251at2759"/>
<dbReference type="GO" id="GO:0046872">
    <property type="term" value="F:metal ion binding"/>
    <property type="evidence" value="ECO:0007669"/>
    <property type="project" value="UniProtKB-KW"/>
</dbReference>
<evidence type="ECO:0000256" key="7">
    <source>
        <dbReference type="ARBA" id="ARBA00023157"/>
    </source>
</evidence>
<comment type="similarity">
    <text evidence="1 8">Belongs to the tannase family.</text>
</comment>
<dbReference type="PANTHER" id="PTHR33938:SF2">
    <property type="entry name" value="CARBOXYLIC ESTER HYDROLASE"/>
    <property type="match status" value="1"/>
</dbReference>
<evidence type="ECO:0000256" key="6">
    <source>
        <dbReference type="ARBA" id="ARBA00022837"/>
    </source>
</evidence>
<gene>
    <name evidence="9" type="primary">faeB-1_1</name>
    <name evidence="9" type="ORF">LSUE1_G003768</name>
</gene>
<evidence type="ECO:0000256" key="8">
    <source>
        <dbReference type="RuleBase" id="RU361238"/>
    </source>
</evidence>
<keyword evidence="10" id="KW-1185">Reference proteome</keyword>
<evidence type="ECO:0000256" key="4">
    <source>
        <dbReference type="ARBA" id="ARBA00022729"/>
    </source>
</evidence>
<keyword evidence="3" id="KW-0479">Metal-binding</keyword>
<sequence length="556" mass="60402">MAKLMLVPLQALLALLLFALTNAKVLQDRQTRQCTKGKFSSLTLPSGVSISIEQAVSVANNGTFGEGSADKGFPSNATGLPKLCAVIVSVTNTSATPQSKYRFGIFLPDTWNSKILTVGSYSFAGGINWPLMGEGPHYQLATLSTDNGHNSIQTDLSWATPATLYDWGYRAIHGSVQIGKLVTAAYYGQTIARSYYSGCSTAGRQGLKEIQISPDSFDGALIGAPAWDTKFLMPWIAKMAWDVLQYSGDQQFGATQMTYLQAQVLAQCDGMDGHLDNIVSWPEQCNLNFTQLLCSASNPSPDCLNQNQITVANQIYNNYVTSDGTFIHNGFELSSESTWSSLLSGSALTGFDADYIRYWLYNNTSWNITQYTDQVALDSIRINPGQATADSFNINSFKARGGKIMMYHGLSDGTVPTKSSSYYYNQTAKALGVSSIGGLNDFFRYFQVPGMLHCFGSDTNVNAPWMFAGGGQASFLQQYYGFGTGYSVPGLQGNSNYDALLQLMNWVENGTAISQVVATAWDSAGAVTRQRPICPWPQKATYVTGNINLATSWKCA</sequence>
<evidence type="ECO:0000256" key="1">
    <source>
        <dbReference type="ARBA" id="ARBA00006249"/>
    </source>
</evidence>
<keyword evidence="5 8" id="KW-0378">Hydrolase</keyword>
<comment type="caution">
    <text evidence="9">The sequence shown here is derived from an EMBL/GenBank/DDBJ whole genome shotgun (WGS) entry which is preliminary data.</text>
</comment>
<dbReference type="EC" id="3.1.1.-" evidence="8"/>
<proteinExistence type="inferred from homology"/>
<dbReference type="SUPFAM" id="SSF53474">
    <property type="entry name" value="alpha/beta-Hydrolases"/>
    <property type="match status" value="1"/>
</dbReference>
<keyword evidence="7" id="KW-1015">Disulfide bond</keyword>
<reference evidence="9 10" key="1">
    <citation type="submission" date="2018-05" db="EMBL/GenBank/DDBJ databases">
        <title>Genome sequencing and assembly of the regulated plant pathogen Lachnellula willkommii and related sister species for the development of diagnostic species identification markers.</title>
        <authorList>
            <person name="Giroux E."/>
            <person name="Bilodeau G."/>
        </authorList>
    </citation>
    <scope>NUCLEOTIDE SEQUENCE [LARGE SCALE GENOMIC DNA]</scope>
    <source>
        <strain evidence="9 10">CBS 268.59</strain>
    </source>
</reference>
<keyword evidence="6" id="KW-0106">Calcium</keyword>
<feature type="chain" id="PRO_5035965901" description="Carboxylic ester hydrolase" evidence="8">
    <location>
        <begin position="24"/>
        <end position="556"/>
    </location>
</feature>
<evidence type="ECO:0000256" key="2">
    <source>
        <dbReference type="ARBA" id="ARBA00022487"/>
    </source>
</evidence>
<dbReference type="AlphaFoldDB" id="A0A8T9CG96"/>
<dbReference type="GO" id="GO:0030600">
    <property type="term" value="F:feruloyl esterase activity"/>
    <property type="evidence" value="ECO:0007669"/>
    <property type="project" value="UniProtKB-ARBA"/>
</dbReference>
<dbReference type="InterPro" id="IPR011118">
    <property type="entry name" value="Tannase/feruloyl_esterase"/>
</dbReference>
<name>A0A8T9CG96_9HELO</name>
<evidence type="ECO:0000256" key="3">
    <source>
        <dbReference type="ARBA" id="ARBA00022723"/>
    </source>
</evidence>
<dbReference type="PANTHER" id="PTHR33938">
    <property type="entry name" value="FERULOYL ESTERASE B-RELATED"/>
    <property type="match status" value="1"/>
</dbReference>
<dbReference type="EMBL" id="QGMK01000243">
    <property type="protein sequence ID" value="TVY83030.1"/>
    <property type="molecule type" value="Genomic_DNA"/>
</dbReference>
<dbReference type="Pfam" id="PF07519">
    <property type="entry name" value="Tannase"/>
    <property type="match status" value="1"/>
</dbReference>
<dbReference type="Proteomes" id="UP000469558">
    <property type="component" value="Unassembled WGS sequence"/>
</dbReference>
<evidence type="ECO:0000313" key="9">
    <source>
        <dbReference type="EMBL" id="TVY83030.1"/>
    </source>
</evidence>